<dbReference type="AlphaFoldDB" id="A0A840PYC4"/>
<organism evidence="14 15">
    <name type="scientific">Ureibacillus thermosphaericus</name>
    <dbReference type="NCBI Taxonomy" id="51173"/>
    <lineage>
        <taxon>Bacteria</taxon>
        <taxon>Bacillati</taxon>
        <taxon>Bacillota</taxon>
        <taxon>Bacilli</taxon>
        <taxon>Bacillales</taxon>
        <taxon>Caryophanaceae</taxon>
        <taxon>Ureibacillus</taxon>
    </lineage>
</organism>
<dbReference type="CDD" id="cd06225">
    <property type="entry name" value="HAMP"/>
    <property type="match status" value="1"/>
</dbReference>
<keyword evidence="5 11" id="KW-0812">Transmembrane</keyword>
<dbReference type="Gene3D" id="1.10.287.950">
    <property type="entry name" value="Methyl-accepting chemotaxis protein"/>
    <property type="match status" value="1"/>
</dbReference>
<evidence type="ECO:0000256" key="9">
    <source>
        <dbReference type="ARBA" id="ARBA00029447"/>
    </source>
</evidence>
<evidence type="ECO:0000256" key="3">
    <source>
        <dbReference type="ARBA" id="ARBA00022481"/>
    </source>
</evidence>
<dbReference type="PROSITE" id="PS50111">
    <property type="entry name" value="CHEMOTAXIS_TRANSDUC_2"/>
    <property type="match status" value="1"/>
</dbReference>
<dbReference type="Pfam" id="PF00672">
    <property type="entry name" value="HAMP"/>
    <property type="match status" value="1"/>
</dbReference>
<protein>
    <submittedName>
        <fullName evidence="14">Methyl-accepting chemotaxis protein</fullName>
    </submittedName>
</protein>
<dbReference type="InterPro" id="IPR003660">
    <property type="entry name" value="HAMP_dom"/>
</dbReference>
<dbReference type="CDD" id="cd18773">
    <property type="entry name" value="PDC1_HK_sensor"/>
    <property type="match status" value="1"/>
</dbReference>
<evidence type="ECO:0000256" key="4">
    <source>
        <dbReference type="ARBA" id="ARBA00022500"/>
    </source>
</evidence>
<dbReference type="Pfam" id="PF00015">
    <property type="entry name" value="MCPsignal"/>
    <property type="match status" value="1"/>
</dbReference>
<evidence type="ECO:0000256" key="2">
    <source>
        <dbReference type="ARBA" id="ARBA00022475"/>
    </source>
</evidence>
<name>A0A840PYC4_URETH</name>
<dbReference type="EMBL" id="JACHGZ010000026">
    <property type="protein sequence ID" value="MBB5149691.1"/>
    <property type="molecule type" value="Genomic_DNA"/>
</dbReference>
<sequence>MKNNFSIFKNFKARIILAFLIFLVIPSMIVGFSAFLTAKETVKKEMLASVDENLKLLNITVTNEIQSRIHDLEYFIEIISPELFEEKNLPTLRGKLDEYRQLHPEIEMIFIGTTAGSIILEPNIDLGNDFDPRTRDWYIKAMEKQGNIVISEPYVSASDGHIVVTISKTLSDASGVIGIDLSLSYLEQLANQVKIGKNGFTSVFDQHGKTIVHPTYESGEQVDELLYNALYEMENGQFEYELNGEENIMAFTTNNLTGWKLAGNLYTSEIDETASPIFSKTILIICISIFIGVLLLFFIIQTIIKPIKRLKEQAETISKGDLTETIEVETNDEIGQLSKAFKEMQERLKSLVREVEQHSFHVVSSSEQLSASAEQTMLATEQVSDSVQKIAGSAEQQTNNVDQNSKAIKEISNDITQIANYTMEVLELAQQASNHAENGGLAVHNTVNQMNNIHDSVHKSNAIISSLAVRSKEVYSILNVISDIAEQTNLLALNAAIEAARAGEHGKGFAVVAEEVRKLAEQSQTSAKEIQSIVQAIQQDTESSVNMMTKVKNDVEVGVKVSSEAIEKFNAILQSARDITPQMEKIANYSKQISSEVQKLSIMTDEFSQIAQSNAAASQQVAAATEEQLASMEEISSSAKTLATWAEELNMLIRRFKTEDDGK</sequence>
<dbReference type="Gene3D" id="3.30.450.20">
    <property type="entry name" value="PAS domain"/>
    <property type="match status" value="2"/>
</dbReference>
<comment type="similarity">
    <text evidence="9">Belongs to the methyl-accepting chemotaxis (MCP) protein family.</text>
</comment>
<dbReference type="InterPro" id="IPR004089">
    <property type="entry name" value="MCPsignal_dom"/>
</dbReference>
<dbReference type="Proteomes" id="UP000557217">
    <property type="component" value="Unassembled WGS sequence"/>
</dbReference>
<evidence type="ECO:0000259" key="13">
    <source>
        <dbReference type="PROSITE" id="PS50885"/>
    </source>
</evidence>
<dbReference type="SMART" id="SM00283">
    <property type="entry name" value="MA"/>
    <property type="match status" value="1"/>
</dbReference>
<dbReference type="GO" id="GO:0005886">
    <property type="term" value="C:plasma membrane"/>
    <property type="evidence" value="ECO:0007669"/>
    <property type="project" value="UniProtKB-SubCell"/>
</dbReference>
<dbReference type="CDD" id="cd12912">
    <property type="entry name" value="PDC2_MCP_like"/>
    <property type="match status" value="1"/>
</dbReference>
<dbReference type="CDD" id="cd11386">
    <property type="entry name" value="MCP_signal"/>
    <property type="match status" value="1"/>
</dbReference>
<dbReference type="InterPro" id="IPR029151">
    <property type="entry name" value="Sensor-like_sf"/>
</dbReference>
<evidence type="ECO:0000256" key="11">
    <source>
        <dbReference type="SAM" id="Phobius"/>
    </source>
</evidence>
<proteinExistence type="inferred from homology"/>
<comment type="caution">
    <text evidence="14">The sequence shown here is derived from an EMBL/GenBank/DDBJ whole genome shotgun (WGS) entry which is preliminary data.</text>
</comment>
<evidence type="ECO:0000256" key="5">
    <source>
        <dbReference type="ARBA" id="ARBA00022692"/>
    </source>
</evidence>
<evidence type="ECO:0000256" key="10">
    <source>
        <dbReference type="PROSITE-ProRule" id="PRU00284"/>
    </source>
</evidence>
<keyword evidence="2" id="KW-1003">Cell membrane</keyword>
<gene>
    <name evidence="14" type="ORF">HNR36_002083</name>
</gene>
<keyword evidence="3" id="KW-0488">Methylation</keyword>
<dbReference type="GO" id="GO:0007165">
    <property type="term" value="P:signal transduction"/>
    <property type="evidence" value="ECO:0007669"/>
    <property type="project" value="UniProtKB-KW"/>
</dbReference>
<keyword evidence="4" id="KW-0145">Chemotaxis</keyword>
<evidence type="ECO:0000313" key="15">
    <source>
        <dbReference type="Proteomes" id="UP000557217"/>
    </source>
</evidence>
<dbReference type="RefSeq" id="WP_016837220.1">
    <property type="nucleotide sequence ID" value="NZ_JAAXPW010000028.1"/>
</dbReference>
<feature type="transmembrane region" description="Helical" evidence="11">
    <location>
        <begin position="282"/>
        <end position="304"/>
    </location>
</feature>
<dbReference type="Pfam" id="PF02743">
    <property type="entry name" value="dCache_1"/>
    <property type="match status" value="1"/>
</dbReference>
<evidence type="ECO:0000256" key="7">
    <source>
        <dbReference type="ARBA" id="ARBA00023136"/>
    </source>
</evidence>
<dbReference type="InterPro" id="IPR033479">
    <property type="entry name" value="dCache_1"/>
</dbReference>
<dbReference type="PANTHER" id="PTHR32089:SF114">
    <property type="entry name" value="METHYL-ACCEPTING CHEMOTAXIS PROTEIN MCPB"/>
    <property type="match status" value="1"/>
</dbReference>
<evidence type="ECO:0000256" key="1">
    <source>
        <dbReference type="ARBA" id="ARBA00004651"/>
    </source>
</evidence>
<keyword evidence="15" id="KW-1185">Reference proteome</keyword>
<keyword evidence="8 10" id="KW-0807">Transducer</keyword>
<evidence type="ECO:0000256" key="8">
    <source>
        <dbReference type="ARBA" id="ARBA00023224"/>
    </source>
</evidence>
<dbReference type="SUPFAM" id="SSF58104">
    <property type="entry name" value="Methyl-accepting chemotaxis protein (MCP) signaling domain"/>
    <property type="match status" value="1"/>
</dbReference>
<accession>A0A840PYC4</accession>
<dbReference type="PROSITE" id="PS50885">
    <property type="entry name" value="HAMP"/>
    <property type="match status" value="1"/>
</dbReference>
<feature type="domain" description="Methyl-accepting transducer" evidence="12">
    <location>
        <begin position="372"/>
        <end position="629"/>
    </location>
</feature>
<dbReference type="SMART" id="SM00304">
    <property type="entry name" value="HAMP"/>
    <property type="match status" value="2"/>
</dbReference>
<evidence type="ECO:0000259" key="12">
    <source>
        <dbReference type="PROSITE" id="PS50111"/>
    </source>
</evidence>
<dbReference type="GO" id="GO:0006935">
    <property type="term" value="P:chemotaxis"/>
    <property type="evidence" value="ECO:0007669"/>
    <property type="project" value="UniProtKB-KW"/>
</dbReference>
<comment type="subcellular location">
    <subcellularLocation>
        <location evidence="1">Cell membrane</location>
        <topology evidence="1">Multi-pass membrane protein</topology>
    </subcellularLocation>
</comment>
<dbReference type="PANTHER" id="PTHR32089">
    <property type="entry name" value="METHYL-ACCEPTING CHEMOTAXIS PROTEIN MCPB"/>
    <property type="match status" value="1"/>
</dbReference>
<keyword evidence="7 11" id="KW-0472">Membrane</keyword>
<keyword evidence="6 11" id="KW-1133">Transmembrane helix</keyword>
<evidence type="ECO:0000256" key="6">
    <source>
        <dbReference type="ARBA" id="ARBA00022989"/>
    </source>
</evidence>
<dbReference type="Gene3D" id="6.10.340.10">
    <property type="match status" value="1"/>
</dbReference>
<dbReference type="SUPFAM" id="SSF103190">
    <property type="entry name" value="Sensory domain-like"/>
    <property type="match status" value="1"/>
</dbReference>
<reference evidence="14 15" key="1">
    <citation type="submission" date="2020-08" db="EMBL/GenBank/DDBJ databases">
        <title>Genomic Encyclopedia of Type Strains, Phase IV (KMG-IV): sequencing the most valuable type-strain genomes for metagenomic binning, comparative biology and taxonomic classification.</title>
        <authorList>
            <person name="Goeker M."/>
        </authorList>
    </citation>
    <scope>NUCLEOTIDE SEQUENCE [LARGE SCALE GENOMIC DNA]</scope>
    <source>
        <strain evidence="14 15">DSM 10633</strain>
    </source>
</reference>
<evidence type="ECO:0000313" key="14">
    <source>
        <dbReference type="EMBL" id="MBB5149691.1"/>
    </source>
</evidence>
<feature type="domain" description="HAMP" evidence="13">
    <location>
        <begin position="301"/>
        <end position="353"/>
    </location>
</feature>